<evidence type="ECO:0000313" key="1">
    <source>
        <dbReference type="Proteomes" id="UP000095286"/>
    </source>
</evidence>
<name>A0AC35TNT8_9BILA</name>
<reference evidence="2" key="1">
    <citation type="submission" date="2016-11" db="UniProtKB">
        <authorList>
            <consortium name="WormBaseParasite"/>
        </authorList>
    </citation>
    <scope>IDENTIFICATION</scope>
    <source>
        <strain evidence="2">KR3021</strain>
    </source>
</reference>
<proteinExistence type="predicted"/>
<protein>
    <submittedName>
        <fullName evidence="2">6-phosphogluconolactonase</fullName>
    </submittedName>
</protein>
<accession>A0AC35TNT8</accession>
<sequence>MATNPDFPHLEYFQQSMEMTTNDVGQNLYICIMDKLKNPDDHVYIGLSGGSQVKVISSLLRQFFTNGLLFNRIHIFMVDERILPLDHPDSNMGSYMRLTPPEMHFCFMPIAAYYDPNDVALEFSARFSQMPGLMFNEKGFPIFDLLIMGLGPDGHFASLFPNHPVLNEEQRWFAPVYDSPKPPPQRITLTIPVVNAAHKTMFFVIGADKVDILEDIFKKSVHYPPCLIVPENGDPVVFYIEYEAGKKIDLPVPVS</sequence>
<evidence type="ECO:0000313" key="2">
    <source>
        <dbReference type="WBParaSite" id="RSKR_0000247200.1"/>
    </source>
</evidence>
<dbReference type="WBParaSite" id="RSKR_0000247200.1">
    <property type="protein sequence ID" value="RSKR_0000247200.1"/>
    <property type="gene ID" value="RSKR_0000247200"/>
</dbReference>
<dbReference type="Proteomes" id="UP000095286">
    <property type="component" value="Unplaced"/>
</dbReference>
<organism evidence="1 2">
    <name type="scientific">Rhabditophanes sp. KR3021</name>
    <dbReference type="NCBI Taxonomy" id="114890"/>
    <lineage>
        <taxon>Eukaryota</taxon>
        <taxon>Metazoa</taxon>
        <taxon>Ecdysozoa</taxon>
        <taxon>Nematoda</taxon>
        <taxon>Chromadorea</taxon>
        <taxon>Rhabditida</taxon>
        <taxon>Tylenchina</taxon>
        <taxon>Panagrolaimomorpha</taxon>
        <taxon>Strongyloidoidea</taxon>
        <taxon>Alloionematidae</taxon>
        <taxon>Rhabditophanes</taxon>
    </lineage>
</organism>